<comment type="caution">
    <text evidence="1">The sequence shown here is derived from an EMBL/GenBank/DDBJ whole genome shotgun (WGS) entry which is preliminary data.</text>
</comment>
<organism evidence="1 2">
    <name type="scientific">Xanthocytophaga agilis</name>
    <dbReference type="NCBI Taxonomy" id="3048010"/>
    <lineage>
        <taxon>Bacteria</taxon>
        <taxon>Pseudomonadati</taxon>
        <taxon>Bacteroidota</taxon>
        <taxon>Cytophagia</taxon>
        <taxon>Cytophagales</taxon>
        <taxon>Rhodocytophagaceae</taxon>
        <taxon>Xanthocytophaga</taxon>
    </lineage>
</organism>
<evidence type="ECO:0000313" key="1">
    <source>
        <dbReference type="EMBL" id="MDJ1505767.1"/>
    </source>
</evidence>
<reference evidence="1" key="1">
    <citation type="submission" date="2023-05" db="EMBL/GenBank/DDBJ databases">
        <authorList>
            <person name="Zhang X."/>
        </authorList>
    </citation>
    <scope>NUCLEOTIDE SEQUENCE</scope>
    <source>
        <strain evidence="1">BD1B2-1</strain>
    </source>
</reference>
<protein>
    <submittedName>
        <fullName evidence="1">Uncharacterized protein</fullName>
    </submittedName>
</protein>
<evidence type="ECO:0000313" key="2">
    <source>
        <dbReference type="Proteomes" id="UP001232063"/>
    </source>
</evidence>
<sequence>MAWMHDIFPYAKIYRLNIHYCWLVTTGAISWLQTLEKEKATFLN</sequence>
<keyword evidence="2" id="KW-1185">Reference proteome</keyword>
<proteinExistence type="predicted"/>
<dbReference type="RefSeq" id="WP_314518157.1">
    <property type="nucleotide sequence ID" value="NZ_JASJOU010000018.1"/>
</dbReference>
<accession>A0AAE3RC93</accession>
<gene>
    <name evidence="1" type="ORF">QNI22_34240</name>
</gene>
<dbReference type="EMBL" id="JASJOU010000018">
    <property type="protein sequence ID" value="MDJ1505767.1"/>
    <property type="molecule type" value="Genomic_DNA"/>
</dbReference>
<name>A0AAE3RC93_9BACT</name>
<dbReference type="AlphaFoldDB" id="A0AAE3RC93"/>
<dbReference type="Proteomes" id="UP001232063">
    <property type="component" value="Unassembled WGS sequence"/>
</dbReference>